<feature type="transmembrane region" description="Helical" evidence="1">
    <location>
        <begin position="334"/>
        <end position="354"/>
    </location>
</feature>
<accession>A0A6N4W709</accession>
<proteinExistence type="predicted"/>
<sequence>MSEVSSPAPPTVSRIGKTVLAAVWMYGGRGVGLLWTLAVIKRLGIADYGLYAMGFALAAIICAPLDNPFNVRALRESEERFLRERTTRVGLGLLLMAAGIAVVDVHYIAWFGLVVGGGELVFNAYKSRDLRDGHPDRVMRRDTVRQISSIALASAYLFAAAAPTLLTASLLYCVPYAVIAALAVLTVRGHRPELPGPPRLVAALVMEHLGNALYIQGDVLLLGFLTDSRVAGLYSVASVMAWAVAALGQSYVATYHEPLRESGGDLASGPPRKSIVTVSVVAMLLILLVGIGLVVSPAPRELGVAMVLMSVFCCMRTANYIYTAVLYMQHRDLLRAWAAVGLVPVKLACVAGLAPLGAVGAAVASVLTDAVLLALYLKILYRRGG</sequence>
<dbReference type="KEGG" id="many:MANY_05280"/>
<name>A0A6N4W709_9MYCO</name>
<keyword evidence="3" id="KW-1185">Reference proteome</keyword>
<feature type="transmembrane region" description="Helical" evidence="1">
    <location>
        <begin position="50"/>
        <end position="69"/>
    </location>
</feature>
<keyword evidence="1" id="KW-1133">Transmembrane helix</keyword>
<gene>
    <name evidence="2" type="ORF">MANY_05280</name>
</gene>
<dbReference type="Proteomes" id="UP000467249">
    <property type="component" value="Chromosome"/>
</dbReference>
<keyword evidence="1" id="KW-0812">Transmembrane</keyword>
<feature type="transmembrane region" description="Helical" evidence="1">
    <location>
        <begin position="360"/>
        <end position="381"/>
    </location>
</feature>
<evidence type="ECO:0000313" key="3">
    <source>
        <dbReference type="Proteomes" id="UP000467249"/>
    </source>
</evidence>
<feature type="transmembrane region" description="Helical" evidence="1">
    <location>
        <begin position="169"/>
        <end position="188"/>
    </location>
</feature>
<organism evidence="2 3">
    <name type="scientific">Mycolicibacterium anyangense</name>
    <dbReference type="NCBI Taxonomy" id="1431246"/>
    <lineage>
        <taxon>Bacteria</taxon>
        <taxon>Bacillati</taxon>
        <taxon>Actinomycetota</taxon>
        <taxon>Actinomycetes</taxon>
        <taxon>Mycobacteriales</taxon>
        <taxon>Mycobacteriaceae</taxon>
        <taxon>Mycolicibacterium</taxon>
    </lineage>
</organism>
<reference evidence="2 3" key="1">
    <citation type="journal article" date="2019" name="Emerg. Microbes Infect.">
        <title>Comprehensive subspecies identification of 175 nontuberculous mycobacteria species based on 7547 genomic profiles.</title>
        <authorList>
            <person name="Matsumoto Y."/>
            <person name="Kinjo T."/>
            <person name="Motooka D."/>
            <person name="Nabeya D."/>
            <person name="Jung N."/>
            <person name="Uechi K."/>
            <person name="Horii T."/>
            <person name="Iida T."/>
            <person name="Fujita J."/>
            <person name="Nakamura S."/>
        </authorList>
    </citation>
    <scope>NUCLEOTIDE SEQUENCE [LARGE SCALE GENOMIC DNA]</scope>
    <source>
        <strain evidence="2 3">JCM 30275</strain>
    </source>
</reference>
<feature type="transmembrane region" description="Helical" evidence="1">
    <location>
        <begin position="89"/>
        <end position="122"/>
    </location>
</feature>
<keyword evidence="1" id="KW-0472">Membrane</keyword>
<evidence type="ECO:0000313" key="2">
    <source>
        <dbReference type="EMBL" id="BBZ75191.1"/>
    </source>
</evidence>
<feature type="transmembrane region" description="Helical" evidence="1">
    <location>
        <begin position="200"/>
        <end position="225"/>
    </location>
</feature>
<feature type="transmembrane region" description="Helical" evidence="1">
    <location>
        <begin position="275"/>
        <end position="296"/>
    </location>
</feature>
<protein>
    <recommendedName>
        <fullName evidence="4">Polysaccharide biosynthesis protein C-terminal domain-containing protein</fullName>
    </recommendedName>
</protein>
<dbReference type="EMBL" id="AP022620">
    <property type="protein sequence ID" value="BBZ75191.1"/>
    <property type="molecule type" value="Genomic_DNA"/>
</dbReference>
<feature type="transmembrane region" description="Helical" evidence="1">
    <location>
        <begin position="302"/>
        <end position="322"/>
    </location>
</feature>
<feature type="transmembrane region" description="Helical" evidence="1">
    <location>
        <begin position="20"/>
        <end position="38"/>
    </location>
</feature>
<evidence type="ECO:0008006" key="4">
    <source>
        <dbReference type="Google" id="ProtNLM"/>
    </source>
</evidence>
<dbReference type="AlphaFoldDB" id="A0A6N4W709"/>
<dbReference type="RefSeq" id="WP_246224173.1">
    <property type="nucleotide sequence ID" value="NZ_AP022620.1"/>
</dbReference>
<evidence type="ECO:0000256" key="1">
    <source>
        <dbReference type="SAM" id="Phobius"/>
    </source>
</evidence>
<feature type="transmembrane region" description="Helical" evidence="1">
    <location>
        <begin position="231"/>
        <end position="254"/>
    </location>
</feature>